<evidence type="ECO:0000256" key="6">
    <source>
        <dbReference type="ARBA" id="ARBA00022989"/>
    </source>
</evidence>
<dbReference type="Proteomes" id="UP001597169">
    <property type="component" value="Unassembled WGS sequence"/>
</dbReference>
<evidence type="ECO:0000256" key="9">
    <source>
        <dbReference type="SAM" id="Phobius"/>
    </source>
</evidence>
<sequence>MFEWIASVVTDPNVRWILFGSMLLGFSSGLIGSFTYLRKQGLIGDTLAHAALPGICIAFMLSGVKSTFLFMIGALAAGWLATIGISLITRYSRIKQDTALGIVLSVFFGIGIVLLTQIQHGDYGSASGLDKYMFGQAASMVRSDVYMLLGVSVLLLVVCFLLFKEFKLISFDAGFARGMGYPSAFLEQLLLFLTVVAVVAGVQVIGVVLVAALLITPAAAARYWTNALGLMVCLAGLFGAISGALGTLISATTPDLPTGPVTVLVITLIFGVSVLIAPGRGLLAREIRKWRTKTEYNNQQQSVNRAEVSK</sequence>
<dbReference type="RefSeq" id="WP_379294023.1">
    <property type="nucleotide sequence ID" value="NZ_JBHTKX010000005.1"/>
</dbReference>
<dbReference type="SUPFAM" id="SSF81345">
    <property type="entry name" value="ABC transporter involved in vitamin B12 uptake, BtuC"/>
    <property type="match status" value="1"/>
</dbReference>
<proteinExistence type="inferred from homology"/>
<evidence type="ECO:0000256" key="8">
    <source>
        <dbReference type="RuleBase" id="RU003943"/>
    </source>
</evidence>
<feature type="transmembrane region" description="Helical" evidence="9">
    <location>
        <begin position="42"/>
        <end position="62"/>
    </location>
</feature>
<feature type="transmembrane region" description="Helical" evidence="9">
    <location>
        <begin position="145"/>
        <end position="163"/>
    </location>
</feature>
<dbReference type="Pfam" id="PF00950">
    <property type="entry name" value="ABC-3"/>
    <property type="match status" value="1"/>
</dbReference>
<keyword evidence="6 9" id="KW-1133">Transmembrane helix</keyword>
<organism evidence="10 11">
    <name type="scientific">Paenibacillus provencensis</name>
    <dbReference type="NCBI Taxonomy" id="441151"/>
    <lineage>
        <taxon>Bacteria</taxon>
        <taxon>Bacillati</taxon>
        <taxon>Bacillota</taxon>
        <taxon>Bacilli</taxon>
        <taxon>Bacillales</taxon>
        <taxon>Paenibacillaceae</taxon>
        <taxon>Paenibacillus</taxon>
    </lineage>
</organism>
<feature type="transmembrane region" description="Helical" evidence="9">
    <location>
        <begin position="16"/>
        <end position="37"/>
    </location>
</feature>
<dbReference type="InterPro" id="IPR001626">
    <property type="entry name" value="ABC_TroCD"/>
</dbReference>
<evidence type="ECO:0000256" key="1">
    <source>
        <dbReference type="ARBA" id="ARBA00004651"/>
    </source>
</evidence>
<dbReference type="InterPro" id="IPR037294">
    <property type="entry name" value="ABC_BtuC-like"/>
</dbReference>
<feature type="transmembrane region" description="Helical" evidence="9">
    <location>
        <begin position="68"/>
        <end position="88"/>
    </location>
</feature>
<evidence type="ECO:0000256" key="2">
    <source>
        <dbReference type="ARBA" id="ARBA00008034"/>
    </source>
</evidence>
<feature type="transmembrane region" description="Helical" evidence="9">
    <location>
        <begin position="261"/>
        <end position="283"/>
    </location>
</feature>
<evidence type="ECO:0000256" key="7">
    <source>
        <dbReference type="ARBA" id="ARBA00023136"/>
    </source>
</evidence>
<evidence type="ECO:0000256" key="3">
    <source>
        <dbReference type="ARBA" id="ARBA00022448"/>
    </source>
</evidence>
<keyword evidence="3 8" id="KW-0813">Transport</keyword>
<name>A0ABW3Q2D1_9BACL</name>
<feature type="transmembrane region" description="Helical" evidence="9">
    <location>
        <begin position="100"/>
        <end position="118"/>
    </location>
</feature>
<keyword evidence="5 8" id="KW-0812">Transmembrane</keyword>
<gene>
    <name evidence="10" type="ORF">ACFQ3J_22100</name>
</gene>
<keyword evidence="7 9" id="KW-0472">Membrane</keyword>
<protein>
    <submittedName>
        <fullName evidence="10">Metal ABC transporter permease</fullName>
    </submittedName>
</protein>
<feature type="transmembrane region" description="Helical" evidence="9">
    <location>
        <begin position="227"/>
        <end position="249"/>
    </location>
</feature>
<comment type="similarity">
    <text evidence="2 8">Belongs to the ABC-3 integral membrane protein family.</text>
</comment>
<keyword evidence="11" id="KW-1185">Reference proteome</keyword>
<dbReference type="EMBL" id="JBHTKX010000005">
    <property type="protein sequence ID" value="MFD1130831.1"/>
    <property type="molecule type" value="Genomic_DNA"/>
</dbReference>
<comment type="caution">
    <text evidence="10">The sequence shown here is derived from an EMBL/GenBank/DDBJ whole genome shotgun (WGS) entry which is preliminary data.</text>
</comment>
<dbReference type="PANTHER" id="PTHR30477">
    <property type="entry name" value="ABC-TRANSPORTER METAL-BINDING PROTEIN"/>
    <property type="match status" value="1"/>
</dbReference>
<keyword evidence="4" id="KW-1003">Cell membrane</keyword>
<evidence type="ECO:0000256" key="4">
    <source>
        <dbReference type="ARBA" id="ARBA00022475"/>
    </source>
</evidence>
<accession>A0ABW3Q2D1</accession>
<evidence type="ECO:0000256" key="5">
    <source>
        <dbReference type="ARBA" id="ARBA00022692"/>
    </source>
</evidence>
<evidence type="ECO:0000313" key="10">
    <source>
        <dbReference type="EMBL" id="MFD1130831.1"/>
    </source>
</evidence>
<dbReference type="CDD" id="cd06550">
    <property type="entry name" value="TM_ABC_iron-siderophores_like"/>
    <property type="match status" value="1"/>
</dbReference>
<dbReference type="Gene3D" id="1.10.3470.10">
    <property type="entry name" value="ABC transporter involved in vitamin B12 uptake, BtuC"/>
    <property type="match status" value="1"/>
</dbReference>
<feature type="transmembrane region" description="Helical" evidence="9">
    <location>
        <begin position="191"/>
        <end position="215"/>
    </location>
</feature>
<dbReference type="PANTHER" id="PTHR30477:SF3">
    <property type="entry name" value="METAL TRANSPORT SYSTEM MEMBRANE PROTEIN CT_069-RELATED"/>
    <property type="match status" value="1"/>
</dbReference>
<comment type="subcellular location">
    <subcellularLocation>
        <location evidence="1 8">Cell membrane</location>
        <topology evidence="1 8">Multi-pass membrane protein</topology>
    </subcellularLocation>
</comment>
<reference evidence="11" key="1">
    <citation type="journal article" date="2019" name="Int. J. Syst. Evol. Microbiol.">
        <title>The Global Catalogue of Microorganisms (GCM) 10K type strain sequencing project: providing services to taxonomists for standard genome sequencing and annotation.</title>
        <authorList>
            <consortium name="The Broad Institute Genomics Platform"/>
            <consortium name="The Broad Institute Genome Sequencing Center for Infectious Disease"/>
            <person name="Wu L."/>
            <person name="Ma J."/>
        </authorList>
    </citation>
    <scope>NUCLEOTIDE SEQUENCE [LARGE SCALE GENOMIC DNA]</scope>
    <source>
        <strain evidence="11">CCUG 53519</strain>
    </source>
</reference>
<evidence type="ECO:0000313" key="11">
    <source>
        <dbReference type="Proteomes" id="UP001597169"/>
    </source>
</evidence>